<gene>
    <name evidence="10" type="ORF">SAMN05660776_1455</name>
</gene>
<keyword evidence="7 9" id="KW-1133">Transmembrane helix</keyword>
<dbReference type="InterPro" id="IPR027463">
    <property type="entry name" value="AcrB_DN_DC_subdom"/>
</dbReference>
<feature type="transmembrane region" description="Helical" evidence="9">
    <location>
        <begin position="865"/>
        <end position="886"/>
    </location>
</feature>
<dbReference type="SUPFAM" id="SSF82866">
    <property type="entry name" value="Multidrug efflux transporter AcrB transmembrane domain"/>
    <property type="match status" value="2"/>
</dbReference>
<keyword evidence="6 9" id="KW-0812">Transmembrane</keyword>
<evidence type="ECO:0000256" key="7">
    <source>
        <dbReference type="ARBA" id="ARBA00022989"/>
    </source>
</evidence>
<dbReference type="EMBL" id="FUYY01000002">
    <property type="protein sequence ID" value="SKB50227.1"/>
    <property type="molecule type" value="Genomic_DNA"/>
</dbReference>
<dbReference type="FunFam" id="1.20.1640.10:FF:000001">
    <property type="entry name" value="Efflux pump membrane transporter"/>
    <property type="match status" value="1"/>
</dbReference>
<dbReference type="Gene3D" id="3.30.70.1320">
    <property type="entry name" value="Multidrug efflux transporter AcrB pore domain like"/>
    <property type="match status" value="1"/>
</dbReference>
<keyword evidence="11" id="KW-1185">Reference proteome</keyword>
<dbReference type="InterPro" id="IPR001036">
    <property type="entry name" value="Acrflvin-R"/>
</dbReference>
<dbReference type="STRING" id="241145.SAMN05660776_1455"/>
<evidence type="ECO:0000256" key="3">
    <source>
        <dbReference type="ARBA" id="ARBA00022448"/>
    </source>
</evidence>
<comment type="similarity">
    <text evidence="2">Belongs to the resistance-nodulation-cell division (RND) (TC 2.A.6) family.</text>
</comment>
<feature type="transmembrane region" description="Helical" evidence="9">
    <location>
        <begin position="9"/>
        <end position="27"/>
    </location>
</feature>
<evidence type="ECO:0000256" key="9">
    <source>
        <dbReference type="SAM" id="Phobius"/>
    </source>
</evidence>
<feature type="transmembrane region" description="Helical" evidence="9">
    <location>
        <begin position="390"/>
        <end position="415"/>
    </location>
</feature>
<keyword evidence="3" id="KW-0813">Transport</keyword>
<dbReference type="OrthoDB" id="9758940at2"/>
<evidence type="ECO:0000256" key="2">
    <source>
        <dbReference type="ARBA" id="ARBA00010942"/>
    </source>
</evidence>
<dbReference type="GO" id="GO:0015562">
    <property type="term" value="F:efflux transmembrane transporter activity"/>
    <property type="evidence" value="ECO:0007669"/>
    <property type="project" value="InterPro"/>
</dbReference>
<dbReference type="Gene3D" id="1.20.1640.10">
    <property type="entry name" value="Multidrug efflux transporter AcrB transmembrane domain"/>
    <property type="match status" value="2"/>
</dbReference>
<dbReference type="NCBIfam" id="TIGR00915">
    <property type="entry name" value="2A0602"/>
    <property type="match status" value="1"/>
</dbReference>
<dbReference type="SUPFAM" id="SSF82693">
    <property type="entry name" value="Multidrug efflux transporter AcrB pore domain, PN1, PN2, PC1 and PC2 subdomains"/>
    <property type="match status" value="4"/>
</dbReference>
<evidence type="ECO:0000256" key="5">
    <source>
        <dbReference type="ARBA" id="ARBA00022519"/>
    </source>
</evidence>
<feature type="transmembrane region" description="Helical" evidence="9">
    <location>
        <begin position="1004"/>
        <end position="1026"/>
    </location>
</feature>
<dbReference type="PRINTS" id="PR00702">
    <property type="entry name" value="ACRIFLAVINRP"/>
</dbReference>
<dbReference type="GO" id="GO:0005886">
    <property type="term" value="C:plasma membrane"/>
    <property type="evidence" value="ECO:0007669"/>
    <property type="project" value="UniProtKB-SubCell"/>
</dbReference>
<keyword evidence="8 9" id="KW-0472">Membrane</keyword>
<keyword evidence="5" id="KW-0997">Cell inner membrane</keyword>
<sequence>MLKTFIERPVLSTVISIIIVILGILGLSELPVTQYPDIAPPTVQVNASYPGANAETILESVVVPIEEQINGVEGMTYLTSSASNNGSASITVFFEQGYDPDIAAVNVQNRVSRANAVLPDEVIRAGVITTKRQNSALLYAGLYSTNPDYDDTFIQNYLNINVKPELQRINGVGEVNVFGGKDYAMRVWLDPAKMANYGLVPRDVTAAIGEQSLEAAAGALGQNAGESFEYVLKYKGRYKTAEEYENIIISAQDNGQFLRVKDVGTVELDAFSYSSLSRSKGQPAISFGVFQTPGSNAQEVIEEIYTKLDDLKEDFPEGVDYIINYDTNKFLTASIGKVKTTLIEAFLLVFLVVFIFLQDFRSTLIPAIAVPVSIIGTFFFLGVLGYSVNLLTLFALVLAIGIVVDDAIVVVEAVHAKLEEGAESAKKASVSAMSEIAGAIVSITLVMAAVFIPITFIQGPSGVFYEQFGVTLIVAILISAVNALTLSPALCALFLKPHSEEEKKKNFLQRFYSAFNAGFKATTRKYTSSLGFLVRHKWITFLILAIAAAGIFWADSSIPKGFVPTEDRGVIFVNAELPPGSSLDRSYEVSQTLYDQMESVEGVRTATVIAGRNFFSGAGSSNAMGFIILEDWEDRETDATSVEGIIAQLNKKAASINDAKIIYFTPPSVPGFGSADGFEMQLVDRTSGELKALDETATQFVGNLMQRPEIAFASNPFSTNYPQLQMDIDVPKAKEAGVSISDILSTLQGYIGGIYTANFSRFGKQYRVFVQALPEDRVDKESLNSMFLKTPSGEMAPVSQFVTLERIYGPQTVTRFNLFNAVTLTGSSAPGYSSGDAITAIQQTAEQSLPNEYDIAFSGLTREEIASSGQAGIIFLLSIVFVYFLLAAQYESYLLPFSVILSLPIGVAGAYFTTWMAGLQNNIYFQIALIMLIGLLAKNAILIVEFAIQRRKEGMPLTEAAIDGARVRLRPILMTSFAFILGLTPLVLATGVGAEGNRSIGTGAAGGLLIGTLVGVFVIPILYIIFQWLQEKISGAPEAAQTENKSISEKV</sequence>
<comment type="subcellular location">
    <subcellularLocation>
        <location evidence="1">Cell inner membrane</location>
        <topology evidence="1">Multi-pass membrane protein</topology>
    </subcellularLocation>
</comment>
<dbReference type="Proteomes" id="UP000190230">
    <property type="component" value="Unassembled WGS sequence"/>
</dbReference>
<dbReference type="AlphaFoldDB" id="A0A1T5BSS3"/>
<proteinExistence type="inferred from homology"/>
<evidence type="ECO:0000256" key="1">
    <source>
        <dbReference type="ARBA" id="ARBA00004429"/>
    </source>
</evidence>
<accession>A0A1T5BSS3</accession>
<dbReference type="PANTHER" id="PTHR32063">
    <property type="match status" value="1"/>
</dbReference>
<feature type="transmembrane region" description="Helical" evidence="9">
    <location>
        <begin position="923"/>
        <end position="948"/>
    </location>
</feature>
<dbReference type="Pfam" id="PF00873">
    <property type="entry name" value="ACR_tran"/>
    <property type="match status" value="1"/>
</dbReference>
<dbReference type="GO" id="GO:0009636">
    <property type="term" value="P:response to toxic substance"/>
    <property type="evidence" value="ECO:0007669"/>
    <property type="project" value="UniProtKB-ARBA"/>
</dbReference>
<organism evidence="10 11">
    <name type="scientific">Salegentibacter holothuriorum</name>
    <dbReference type="NCBI Taxonomy" id="241145"/>
    <lineage>
        <taxon>Bacteria</taxon>
        <taxon>Pseudomonadati</taxon>
        <taxon>Bacteroidota</taxon>
        <taxon>Flavobacteriia</taxon>
        <taxon>Flavobacteriales</taxon>
        <taxon>Flavobacteriaceae</taxon>
        <taxon>Salegentibacter</taxon>
    </lineage>
</organism>
<feature type="transmembrane region" description="Helical" evidence="9">
    <location>
        <begin position="364"/>
        <end position="384"/>
    </location>
</feature>
<keyword evidence="4" id="KW-1003">Cell membrane</keyword>
<evidence type="ECO:0000256" key="8">
    <source>
        <dbReference type="ARBA" id="ARBA00023136"/>
    </source>
</evidence>
<evidence type="ECO:0000256" key="4">
    <source>
        <dbReference type="ARBA" id="ARBA00022475"/>
    </source>
</evidence>
<feature type="transmembrane region" description="Helical" evidence="9">
    <location>
        <begin position="969"/>
        <end position="992"/>
    </location>
</feature>
<reference evidence="11" key="1">
    <citation type="submission" date="2017-02" db="EMBL/GenBank/DDBJ databases">
        <authorList>
            <person name="Varghese N."/>
            <person name="Submissions S."/>
        </authorList>
    </citation>
    <scope>NUCLEOTIDE SEQUENCE [LARGE SCALE GENOMIC DNA]</scope>
    <source>
        <strain evidence="11">DSM 23405</strain>
    </source>
</reference>
<dbReference type="Gene3D" id="3.30.70.1430">
    <property type="entry name" value="Multidrug efflux transporter AcrB pore domain"/>
    <property type="match status" value="2"/>
</dbReference>
<feature type="transmembrane region" description="Helical" evidence="9">
    <location>
        <begin position="893"/>
        <end position="917"/>
    </location>
</feature>
<dbReference type="Gene3D" id="3.30.70.1440">
    <property type="entry name" value="Multidrug efflux transporter AcrB pore domain"/>
    <property type="match status" value="1"/>
</dbReference>
<evidence type="ECO:0000313" key="11">
    <source>
        <dbReference type="Proteomes" id="UP000190230"/>
    </source>
</evidence>
<protein>
    <submittedName>
        <fullName evidence="10">Hydrophobic/amphiphilic exporter-1, HAE1 family</fullName>
    </submittedName>
</protein>
<evidence type="ECO:0000313" key="10">
    <source>
        <dbReference type="EMBL" id="SKB50227.1"/>
    </source>
</evidence>
<feature type="transmembrane region" description="Helical" evidence="9">
    <location>
        <begin position="538"/>
        <end position="554"/>
    </location>
</feature>
<dbReference type="Gene3D" id="3.30.2090.10">
    <property type="entry name" value="Multidrug efflux transporter AcrB TolC docking domain, DN and DC subdomains"/>
    <property type="match status" value="2"/>
</dbReference>
<dbReference type="SUPFAM" id="SSF82714">
    <property type="entry name" value="Multidrug efflux transporter AcrB TolC docking domain, DN and DC subdomains"/>
    <property type="match status" value="2"/>
</dbReference>
<feature type="transmembrane region" description="Helical" evidence="9">
    <location>
        <begin position="436"/>
        <end position="456"/>
    </location>
</feature>
<dbReference type="GO" id="GO:0042910">
    <property type="term" value="F:xenobiotic transmembrane transporter activity"/>
    <property type="evidence" value="ECO:0007669"/>
    <property type="project" value="TreeGrafter"/>
</dbReference>
<feature type="transmembrane region" description="Helical" evidence="9">
    <location>
        <begin position="468"/>
        <end position="495"/>
    </location>
</feature>
<dbReference type="PANTHER" id="PTHR32063:SF9">
    <property type="entry name" value="SIMILAR TO MULTIDRUG RESISTANCE PROTEIN MEXB"/>
    <property type="match status" value="1"/>
</dbReference>
<dbReference type="RefSeq" id="WP_079720127.1">
    <property type="nucleotide sequence ID" value="NZ_FUYY01000002.1"/>
</dbReference>
<evidence type="ECO:0000256" key="6">
    <source>
        <dbReference type="ARBA" id="ARBA00022692"/>
    </source>
</evidence>
<name>A0A1T5BSS3_9FLAO</name>
<dbReference type="FunFam" id="3.30.70.1430:FF:000001">
    <property type="entry name" value="Efflux pump membrane transporter"/>
    <property type="match status" value="1"/>
</dbReference>
<dbReference type="InterPro" id="IPR004764">
    <property type="entry name" value="MdtF-like"/>
</dbReference>
<feature type="transmembrane region" description="Helical" evidence="9">
    <location>
        <begin position="338"/>
        <end position="357"/>
    </location>
</feature>